<evidence type="ECO:0000313" key="1">
    <source>
        <dbReference type="EMBL" id="POR45122.1"/>
    </source>
</evidence>
<dbReference type="EMBL" id="PQFZ01000042">
    <property type="protein sequence ID" value="POR45122.1"/>
    <property type="molecule type" value="Genomic_DNA"/>
</dbReference>
<reference evidence="1 2" key="1">
    <citation type="submission" date="2018-01" db="EMBL/GenBank/DDBJ databases">
        <title>Genomic Encyclopedia of Type Strains, Phase III (KMG-III): the genomes of soil and plant-associated and newly described type strains.</title>
        <authorList>
            <person name="Whitman W."/>
        </authorList>
    </citation>
    <scope>NUCLEOTIDE SEQUENCE [LARGE SCALE GENOMIC DNA]</scope>
    <source>
        <strain evidence="1 2">1131</strain>
    </source>
</reference>
<keyword evidence="2" id="KW-1185">Reference proteome</keyword>
<accession>A0A2S4LRN7</accession>
<sequence length="129" mass="13396">MAISSKHPSAVTKAGVEAQALATKVLTMQADAGLTIAMRMPILLKGAFGDSHGQREAAKAVSEKVSAVMESGLAASQAAAMFWWGLALNPLAQVDFAEAAAKVANSSLEPFAKRTRANASRLTGRASKR</sequence>
<comment type="caution">
    <text evidence="1">The sequence shown here is derived from an EMBL/GenBank/DDBJ whole genome shotgun (WGS) entry which is preliminary data.</text>
</comment>
<protein>
    <submittedName>
        <fullName evidence="1">Uncharacterized protein</fullName>
    </submittedName>
</protein>
<proteinExistence type="predicted"/>
<gene>
    <name evidence="1" type="ORF">CYD53_1422</name>
</gene>
<evidence type="ECO:0000313" key="2">
    <source>
        <dbReference type="Proteomes" id="UP000236919"/>
    </source>
</evidence>
<dbReference type="Proteomes" id="UP000236919">
    <property type="component" value="Unassembled WGS sequence"/>
</dbReference>
<name>A0A2S4LRN7_9HYPH</name>
<dbReference type="AlphaFoldDB" id="A0A2S4LRN7"/>
<organism evidence="1 2">
    <name type="scientific">Bosea psychrotolerans</name>
    <dbReference type="NCBI Taxonomy" id="1871628"/>
    <lineage>
        <taxon>Bacteria</taxon>
        <taxon>Pseudomonadati</taxon>
        <taxon>Pseudomonadota</taxon>
        <taxon>Alphaproteobacteria</taxon>
        <taxon>Hyphomicrobiales</taxon>
        <taxon>Boseaceae</taxon>
        <taxon>Bosea</taxon>
    </lineage>
</organism>